<dbReference type="RefSeq" id="WP_160165216.1">
    <property type="nucleotide sequence ID" value="NZ_CP053627.1"/>
</dbReference>
<evidence type="ECO:0000313" key="3">
    <source>
        <dbReference type="Proteomes" id="UP000020406"/>
    </source>
</evidence>
<dbReference type="AlphaFoldDB" id="Z9JHW4"/>
<reference evidence="1 3" key="1">
    <citation type="journal article" date="2014" name="Genome Announc.">
        <title>Draft Genome Sequence of Xylella fastidiosa Pear Leaf Scorch Strain in Taiwan.</title>
        <authorList>
            <person name="Su C.C."/>
            <person name="Deng W.L."/>
            <person name="Jan F.J."/>
            <person name="Chang C.J."/>
            <person name="Huang H."/>
            <person name="Chen J."/>
        </authorList>
    </citation>
    <scope>NUCLEOTIDE SEQUENCE [LARGE SCALE GENOMIC DNA]</scope>
    <source>
        <strain evidence="1 3">PLS229</strain>
    </source>
</reference>
<protein>
    <submittedName>
        <fullName evidence="1">Uncharacterized protein</fullName>
    </submittedName>
</protein>
<keyword evidence="4" id="KW-1185">Reference proteome</keyword>
<dbReference type="GeneID" id="68899709"/>
<dbReference type="Proteomes" id="UP001430701">
    <property type="component" value="Unassembled WGS sequence"/>
</dbReference>
<reference evidence="2" key="2">
    <citation type="submission" date="2021-11" db="EMBL/GenBank/DDBJ databases">
        <title>Genome sequence of Xylella taiwanensis PLS432.</title>
        <authorList>
            <person name="Weng L.-W."/>
            <person name="Su C.-C."/>
            <person name="Tsai C.-W."/>
            <person name="Kuo C.-H."/>
        </authorList>
    </citation>
    <scope>NUCLEOTIDE SEQUENCE</scope>
    <source>
        <strain evidence="2">PLS432</strain>
    </source>
</reference>
<organism evidence="1 3">
    <name type="scientific">Xylella taiwanensis</name>
    <dbReference type="NCBI Taxonomy" id="1444770"/>
    <lineage>
        <taxon>Bacteria</taxon>
        <taxon>Pseudomonadati</taxon>
        <taxon>Pseudomonadota</taxon>
        <taxon>Gammaproteobacteria</taxon>
        <taxon>Lysobacterales</taxon>
        <taxon>Lysobacteraceae</taxon>
        <taxon>Xylella</taxon>
    </lineage>
</organism>
<dbReference type="PATRIC" id="fig|1444770.3.peg.2643"/>
<dbReference type="Proteomes" id="UP000020406">
    <property type="component" value="Unassembled WGS sequence"/>
</dbReference>
<comment type="caution">
    <text evidence="1">The sequence shown here is derived from an EMBL/GenBank/DDBJ whole genome shotgun (WGS) entry which is preliminary data.</text>
</comment>
<dbReference type="EMBL" id="JAJPPU010000002">
    <property type="protein sequence ID" value="MCD8472843.1"/>
    <property type="molecule type" value="Genomic_DNA"/>
</dbReference>
<gene>
    <name evidence="1" type="ORF">AF72_11180</name>
    <name evidence="2" type="ORF">LPH55_05005</name>
</gene>
<accession>Z9JHW4</accession>
<sequence length="57" mass="6457">MSRKRSDLLAVEVASLTDALQYTCVQYFSEDLLLYKFPGFCRCCDIKAPYSVDAGVR</sequence>
<evidence type="ECO:0000313" key="4">
    <source>
        <dbReference type="Proteomes" id="UP001430701"/>
    </source>
</evidence>
<proteinExistence type="predicted"/>
<evidence type="ECO:0000313" key="2">
    <source>
        <dbReference type="EMBL" id="MCD8472843.1"/>
    </source>
</evidence>
<name>Z9JHW4_9GAMM</name>
<evidence type="ECO:0000313" key="1">
    <source>
        <dbReference type="EMBL" id="EWS77411.1"/>
    </source>
</evidence>
<dbReference type="EMBL" id="JDSQ01000021">
    <property type="protein sequence ID" value="EWS77411.1"/>
    <property type="molecule type" value="Genomic_DNA"/>
</dbReference>